<keyword evidence="2" id="KW-1185">Reference proteome</keyword>
<sequence>MLERSAISPSLLHTCRNASVRSASATELWNVISDYVAHTARSINTPRRTAVTSFIKEYKVKLVPIICTDNLIRAYQRPLVNIGLWGTTHCHEARATSVHRLPYNNMGKSTAAAGNRNVLESTDIESIYKRRRDDVEAAPDLVVIVC</sequence>
<evidence type="ECO:0000313" key="2">
    <source>
        <dbReference type="Proteomes" id="UP000837857"/>
    </source>
</evidence>
<proteinExistence type="predicted"/>
<accession>A0ABN8IX89</accession>
<dbReference type="Proteomes" id="UP000837857">
    <property type="component" value="Chromosome 5"/>
</dbReference>
<feature type="non-terminal residue" evidence="1">
    <location>
        <position position="146"/>
    </location>
</feature>
<dbReference type="EMBL" id="OW152817">
    <property type="protein sequence ID" value="CAH2069085.1"/>
    <property type="molecule type" value="Genomic_DNA"/>
</dbReference>
<name>A0ABN8IX89_9NEOP</name>
<organism evidence="1 2">
    <name type="scientific">Iphiclides podalirius</name>
    <name type="common">scarce swallowtail</name>
    <dbReference type="NCBI Taxonomy" id="110791"/>
    <lineage>
        <taxon>Eukaryota</taxon>
        <taxon>Metazoa</taxon>
        <taxon>Ecdysozoa</taxon>
        <taxon>Arthropoda</taxon>
        <taxon>Hexapoda</taxon>
        <taxon>Insecta</taxon>
        <taxon>Pterygota</taxon>
        <taxon>Neoptera</taxon>
        <taxon>Endopterygota</taxon>
        <taxon>Lepidoptera</taxon>
        <taxon>Glossata</taxon>
        <taxon>Ditrysia</taxon>
        <taxon>Papilionoidea</taxon>
        <taxon>Papilionidae</taxon>
        <taxon>Papilioninae</taxon>
        <taxon>Iphiclides</taxon>
    </lineage>
</organism>
<reference evidence="1" key="1">
    <citation type="submission" date="2022-03" db="EMBL/GenBank/DDBJ databases">
        <authorList>
            <person name="Martin H S."/>
        </authorList>
    </citation>
    <scope>NUCLEOTIDE SEQUENCE</scope>
</reference>
<protein>
    <submittedName>
        <fullName evidence="1">Uncharacterized protein</fullName>
    </submittedName>
</protein>
<gene>
    <name evidence="1" type="ORF">IPOD504_LOCUS14729</name>
</gene>
<evidence type="ECO:0000313" key="1">
    <source>
        <dbReference type="EMBL" id="CAH2069085.1"/>
    </source>
</evidence>